<protein>
    <submittedName>
        <fullName evidence="1">Uncharacterized protein</fullName>
    </submittedName>
</protein>
<gene>
    <name evidence="1" type="ORF">ACFFRE_00940</name>
</gene>
<evidence type="ECO:0000313" key="1">
    <source>
        <dbReference type="EMBL" id="MFC0080722.1"/>
    </source>
</evidence>
<sequence>MTAAAAGCYAAVVRADRTLDLGWGRGMIPLVLQRVEIAAERPLVFEVVPSADLGRTLTAMAGKLKVLC</sequence>
<name>A0ABV6BZ69_9ACTN</name>
<proteinExistence type="predicted"/>
<dbReference type="RefSeq" id="WP_377787210.1">
    <property type="nucleotide sequence ID" value="NZ_JBHLYQ010000003.1"/>
</dbReference>
<organism evidence="1 2">
    <name type="scientific">Aciditerrimonas ferrireducens</name>
    <dbReference type="NCBI Taxonomy" id="667306"/>
    <lineage>
        <taxon>Bacteria</taxon>
        <taxon>Bacillati</taxon>
        <taxon>Actinomycetota</taxon>
        <taxon>Acidimicrobiia</taxon>
        <taxon>Acidimicrobiales</taxon>
        <taxon>Acidimicrobiaceae</taxon>
        <taxon>Aciditerrimonas</taxon>
    </lineage>
</organism>
<dbReference type="Proteomes" id="UP001589788">
    <property type="component" value="Unassembled WGS sequence"/>
</dbReference>
<dbReference type="EMBL" id="JBHLYQ010000003">
    <property type="protein sequence ID" value="MFC0080722.1"/>
    <property type="molecule type" value="Genomic_DNA"/>
</dbReference>
<keyword evidence="2" id="KW-1185">Reference proteome</keyword>
<evidence type="ECO:0000313" key="2">
    <source>
        <dbReference type="Proteomes" id="UP001589788"/>
    </source>
</evidence>
<accession>A0ABV6BZ69</accession>
<comment type="caution">
    <text evidence="1">The sequence shown here is derived from an EMBL/GenBank/DDBJ whole genome shotgun (WGS) entry which is preliminary data.</text>
</comment>
<reference evidence="1 2" key="1">
    <citation type="submission" date="2024-09" db="EMBL/GenBank/DDBJ databases">
        <authorList>
            <person name="Sun Q."/>
            <person name="Mori K."/>
        </authorList>
    </citation>
    <scope>NUCLEOTIDE SEQUENCE [LARGE SCALE GENOMIC DNA]</scope>
    <source>
        <strain evidence="1 2">JCM 15389</strain>
    </source>
</reference>